<sequence>MTVHGKTVKAGEWISVDGTKCEIVLGKVPLIIPENNKFYDTLMKWVDEFRTMEVWANADTPKDATLARQFGAQGIGLCRTEHMFFAEDRIPVVQEMILATEKYYDKDERVRKEAHAKLQGALDQLLVMQRDDFYGILKAMRDLPVTIRLLDPPLHEFLPAREKIMDELRETSMNEENLKVIDAKIKLYEIVKQLHEINPMLGHRGCRLALTYPEIAEMQIRAIFEAACQLEKEKVHVRPEIMIPVVCHVNEFNPLKELTHRVAKEVMDKTGVKVHYMVGTMIELPRACVTADEIARDAEFFSFGTNDLTQTTLGFSRDDAERKFIGTYIDKKILSVNPFEVLDRNGVGELMKIAVSKGKSARPNIQLGICGEHGGEPNSVEFCYELGLNYVSCSPKRVPVARLAAALARLKNDACEAPKAEKKSKSASK</sequence>
<evidence type="ECO:0000313" key="5">
    <source>
        <dbReference type="Proteomes" id="UP000178735"/>
    </source>
</evidence>
<dbReference type="InterPro" id="IPR010121">
    <property type="entry name" value="Pyruvate_phosphate_dikinase"/>
</dbReference>
<comment type="caution">
    <text evidence="4">The sequence shown here is derived from an EMBL/GenBank/DDBJ whole genome shotgun (WGS) entry which is preliminary data.</text>
</comment>
<feature type="domain" description="PEP-utilising enzyme C-terminal" evidence="3">
    <location>
        <begin position="39"/>
        <end position="406"/>
    </location>
</feature>
<proteinExistence type="predicted"/>
<accession>A0A1F7WIC7</accession>
<dbReference type="Gene3D" id="3.20.20.60">
    <property type="entry name" value="Phosphoenolpyruvate-binding domains"/>
    <property type="match status" value="1"/>
</dbReference>
<dbReference type="EMBL" id="MGFH01000211">
    <property type="protein sequence ID" value="OGM02317.1"/>
    <property type="molecule type" value="Genomic_DNA"/>
</dbReference>
<dbReference type="GO" id="GO:0050242">
    <property type="term" value="F:pyruvate, phosphate dikinase activity"/>
    <property type="evidence" value="ECO:0007669"/>
    <property type="project" value="InterPro"/>
</dbReference>
<protein>
    <recommendedName>
        <fullName evidence="1">Pyruvate, phosphate dikinase</fullName>
    </recommendedName>
    <alternativeName>
        <fullName evidence="2">Pyruvate, orthophosphate dikinase</fullName>
    </alternativeName>
</protein>
<evidence type="ECO:0000313" key="4">
    <source>
        <dbReference type="EMBL" id="OGM02317.1"/>
    </source>
</evidence>
<dbReference type="Gene3D" id="3.50.30.10">
    <property type="entry name" value="Phosphohistidine domain"/>
    <property type="match status" value="1"/>
</dbReference>
<dbReference type="Proteomes" id="UP000178735">
    <property type="component" value="Unassembled WGS sequence"/>
</dbReference>
<dbReference type="STRING" id="1817813.A2008_08320"/>
<gene>
    <name evidence="4" type="ORF">A2008_08320</name>
</gene>
<evidence type="ECO:0000256" key="2">
    <source>
        <dbReference type="ARBA" id="ARBA00032883"/>
    </source>
</evidence>
<dbReference type="AlphaFoldDB" id="A0A1F7WIC7"/>
<dbReference type="InterPro" id="IPR015813">
    <property type="entry name" value="Pyrv/PenolPyrv_kinase-like_dom"/>
</dbReference>
<evidence type="ECO:0000256" key="1">
    <source>
        <dbReference type="ARBA" id="ARBA00020138"/>
    </source>
</evidence>
<dbReference type="InterPro" id="IPR023151">
    <property type="entry name" value="PEP_util_CS"/>
</dbReference>
<dbReference type="InterPro" id="IPR040442">
    <property type="entry name" value="Pyrv_kinase-like_dom_sf"/>
</dbReference>
<dbReference type="Pfam" id="PF02896">
    <property type="entry name" value="PEP-utilizers_C"/>
    <property type="match status" value="1"/>
</dbReference>
<dbReference type="PANTHER" id="PTHR22931:SF9">
    <property type="entry name" value="PYRUVATE, PHOSPHATE DIKINASE 1, CHLOROPLASTIC"/>
    <property type="match status" value="1"/>
</dbReference>
<evidence type="ECO:0000259" key="3">
    <source>
        <dbReference type="Pfam" id="PF02896"/>
    </source>
</evidence>
<reference evidence="4 5" key="1">
    <citation type="journal article" date="2016" name="Nat. Commun.">
        <title>Thousands of microbial genomes shed light on interconnected biogeochemical processes in an aquifer system.</title>
        <authorList>
            <person name="Anantharaman K."/>
            <person name="Brown C.T."/>
            <person name="Hug L.A."/>
            <person name="Sharon I."/>
            <person name="Castelle C.J."/>
            <person name="Probst A.J."/>
            <person name="Thomas B.C."/>
            <person name="Singh A."/>
            <person name="Wilkins M.J."/>
            <person name="Karaoz U."/>
            <person name="Brodie E.L."/>
            <person name="Williams K.H."/>
            <person name="Hubbard S.S."/>
            <person name="Banfield J.F."/>
        </authorList>
    </citation>
    <scope>NUCLEOTIDE SEQUENCE [LARGE SCALE GENOMIC DNA]</scope>
</reference>
<dbReference type="Gene3D" id="1.10.189.10">
    <property type="entry name" value="Pyruvate Phosphate Dikinase, domain 2"/>
    <property type="match status" value="1"/>
</dbReference>
<dbReference type="SUPFAM" id="SSF51621">
    <property type="entry name" value="Phosphoenolpyruvate/pyruvate domain"/>
    <property type="match status" value="1"/>
</dbReference>
<dbReference type="PROSITE" id="PS00742">
    <property type="entry name" value="PEP_ENZYMES_2"/>
    <property type="match status" value="1"/>
</dbReference>
<organism evidence="4 5">
    <name type="scientific">Candidatus Wallbacteria bacterium GWC2_49_35</name>
    <dbReference type="NCBI Taxonomy" id="1817813"/>
    <lineage>
        <taxon>Bacteria</taxon>
        <taxon>Candidatus Walliibacteriota</taxon>
    </lineage>
</organism>
<name>A0A1F7WIC7_9BACT</name>
<dbReference type="PANTHER" id="PTHR22931">
    <property type="entry name" value="PHOSPHOENOLPYRUVATE DIKINASE-RELATED"/>
    <property type="match status" value="1"/>
</dbReference>
<dbReference type="InterPro" id="IPR000121">
    <property type="entry name" value="PEP_util_C"/>
</dbReference>